<name>U5EWL5_9DIPT</name>
<evidence type="ECO:0000313" key="2">
    <source>
        <dbReference type="EMBL" id="JAB58510.1"/>
    </source>
</evidence>
<feature type="compositionally biased region" description="Low complexity" evidence="1">
    <location>
        <begin position="93"/>
        <end position="112"/>
    </location>
</feature>
<organism evidence="2">
    <name type="scientific">Corethrella appendiculata</name>
    <dbReference type="NCBI Taxonomy" id="1370023"/>
    <lineage>
        <taxon>Eukaryota</taxon>
        <taxon>Metazoa</taxon>
        <taxon>Ecdysozoa</taxon>
        <taxon>Arthropoda</taxon>
        <taxon>Hexapoda</taxon>
        <taxon>Insecta</taxon>
        <taxon>Pterygota</taxon>
        <taxon>Neoptera</taxon>
        <taxon>Endopterygota</taxon>
        <taxon>Diptera</taxon>
        <taxon>Nematocera</taxon>
        <taxon>Culicoidea</taxon>
        <taxon>Chaoboridae</taxon>
        <taxon>Corethrella</taxon>
    </lineage>
</organism>
<dbReference type="AlphaFoldDB" id="U5EWL5"/>
<protein>
    <submittedName>
        <fullName evidence="2">Uncharacterized protein</fullName>
    </submittedName>
</protein>
<feature type="compositionally biased region" description="Basic residues" evidence="1">
    <location>
        <begin position="83"/>
        <end position="92"/>
    </location>
</feature>
<dbReference type="InterPro" id="IPR040246">
    <property type="entry name" value="C16orf87-like"/>
</dbReference>
<accession>U5EWL5</accession>
<feature type="region of interest" description="Disordered" evidence="1">
    <location>
        <begin position="32"/>
        <end position="124"/>
    </location>
</feature>
<reference evidence="2" key="1">
    <citation type="journal article" date="2014" name="Insect Biochem. Mol. Biol.">
        <title>An insight into the sialome of the frog biting fly, Corethrella appendiculata.</title>
        <authorList>
            <person name="Ribeiro J.M.C."/>
            <person name="Chagas A.C."/>
            <person name="Pham V.M."/>
            <person name="Lounibos L.P."/>
            <person name="Calvo E."/>
        </authorList>
    </citation>
    <scope>NUCLEOTIDE SEQUENCE</scope>
    <source>
        <tissue evidence="2">Salivary glands</tissue>
    </source>
</reference>
<dbReference type="EMBL" id="GANO01001361">
    <property type="protein sequence ID" value="JAB58510.1"/>
    <property type="molecule type" value="mRNA"/>
</dbReference>
<dbReference type="PANTHER" id="PTHR31101">
    <property type="entry name" value="UPF0547 PROTEIN C16ORF87"/>
    <property type="match status" value="1"/>
</dbReference>
<evidence type="ECO:0000256" key="1">
    <source>
        <dbReference type="SAM" id="MobiDB-lite"/>
    </source>
</evidence>
<sequence length="161" mass="18441">MVKTRMITKICPKCEVSIAVASKRCTRCNYNFNKSPTFSQPQPIKSSSKKKKPAKAEKVDQRRSNRVRREKPNYYDSVQFDQKKKKKPKSKSSKTSSEKPVLITTTKETTAARAKRRREKKEKIEDGVDLAGKLTLEKQDIAKLILAEINRKLGSVVWNPT</sequence>
<proteinExistence type="evidence at transcript level"/>
<feature type="compositionally biased region" description="Basic and acidic residues" evidence="1">
    <location>
        <begin position="54"/>
        <end position="63"/>
    </location>
</feature>